<name>A0ABD4Z782_9CREN</name>
<evidence type="ECO:0000259" key="3">
    <source>
        <dbReference type="Pfam" id="PF00370"/>
    </source>
</evidence>
<dbReference type="Proteomes" id="UP001529235">
    <property type="component" value="Unassembled WGS sequence"/>
</dbReference>
<gene>
    <name evidence="5" type="ORF">QPL79_06760</name>
</gene>
<keyword evidence="2 5" id="KW-0418">Kinase</keyword>
<protein>
    <submittedName>
        <fullName evidence="5">FGGY family carbohydrate kinase</fullName>
    </submittedName>
</protein>
<evidence type="ECO:0000313" key="6">
    <source>
        <dbReference type="Proteomes" id="UP001529235"/>
    </source>
</evidence>
<keyword evidence="1" id="KW-0808">Transferase</keyword>
<dbReference type="InterPro" id="IPR000577">
    <property type="entry name" value="Carb_kinase_FGGY"/>
</dbReference>
<sequence length="515" mass="57409">MHVKNSDEYILAIDIGTQNTKIALFDSNLNIISKAFRENILITPRPGWAEEDPELWWQGTVEGIREILSKSGISPDKIIGIGVSGQMHATVPISKDGELLSRGVLLWCDKRSYPQCVKVKQKVDELKLMEVTGNLASPSWWGFHIAWIKEEAPKLYENTFKFLTSSSFIVYKLTGSISIDWTEASGSYLMDIRTLDWSNEMLSLLNIDHEKLPPIYKSYDIVGTVSENAARITGLKPGIPVIAGAGDFLSAALGAGCTCKGRCFIMTGTASDVAAFVEYPVISPALQNLHHSIDGWITFGIVEGVGALYRWFKDNIAIPESMEAKNRNISVYQVLDEKIASINSGSEGLLVYPFPLGERPPGNVNSRVVLFGLHLSHTRYHIARAILEGIAYAEREILDEIEKYTNTKIEEVRLANGGAQSIVWSKIRANIFGKPVFLPAVPEGALLGDAILVCIGLKIFNINEIVNIVDNVVKPKIILKPDKYEHEIYNKFYAIFKKFRNTFWNLFDELAAIQQ</sequence>
<dbReference type="Gene3D" id="3.30.420.40">
    <property type="match status" value="2"/>
</dbReference>
<evidence type="ECO:0000313" key="5">
    <source>
        <dbReference type="EMBL" id="MDK6029060.1"/>
    </source>
</evidence>
<evidence type="ECO:0000256" key="2">
    <source>
        <dbReference type="ARBA" id="ARBA00022777"/>
    </source>
</evidence>
<dbReference type="SUPFAM" id="SSF53067">
    <property type="entry name" value="Actin-like ATPase domain"/>
    <property type="match status" value="2"/>
</dbReference>
<reference evidence="5 6" key="1">
    <citation type="submission" date="2023-05" db="EMBL/GenBank/DDBJ databases">
        <title>A new hyperthermophilic archaea 'Ignisphaera cupida' sp. nov. and description of the family 'Ignisphaeraceae' fam. nov.</title>
        <authorList>
            <person name="Podosokorskaya O.A."/>
            <person name="Elcheninov A.G."/>
            <person name="Klukina A."/>
            <person name="Merkel A.Y."/>
        </authorList>
    </citation>
    <scope>NUCLEOTIDE SEQUENCE [LARGE SCALE GENOMIC DNA]</scope>
    <source>
        <strain evidence="5 6">4213-co</strain>
    </source>
</reference>
<dbReference type="PIRSF" id="PIRSF000538">
    <property type="entry name" value="GlpK"/>
    <property type="match status" value="1"/>
</dbReference>
<dbReference type="CDD" id="cd07808">
    <property type="entry name" value="ASKHA_NBD_FGGY_EcXK-like"/>
    <property type="match status" value="1"/>
</dbReference>
<dbReference type="Pfam" id="PF00370">
    <property type="entry name" value="FGGY_N"/>
    <property type="match status" value="1"/>
</dbReference>
<feature type="domain" description="Carbohydrate kinase FGGY C-terminal" evidence="4">
    <location>
        <begin position="292"/>
        <end position="455"/>
    </location>
</feature>
<dbReference type="EMBL" id="JASNVW010000004">
    <property type="protein sequence ID" value="MDK6029060.1"/>
    <property type="molecule type" value="Genomic_DNA"/>
</dbReference>
<keyword evidence="6" id="KW-1185">Reference proteome</keyword>
<proteinExistence type="predicted"/>
<evidence type="ECO:0000256" key="1">
    <source>
        <dbReference type="ARBA" id="ARBA00022679"/>
    </source>
</evidence>
<comment type="caution">
    <text evidence="5">The sequence shown here is derived from an EMBL/GenBank/DDBJ whole genome shotgun (WGS) entry which is preliminary data.</text>
</comment>
<feature type="domain" description="Carbohydrate kinase FGGY N-terminal" evidence="3">
    <location>
        <begin position="9"/>
        <end position="254"/>
    </location>
</feature>
<organism evidence="5 6">
    <name type="scientific">Ignisphaera cupida</name>
    <dbReference type="NCBI Taxonomy" id="3050454"/>
    <lineage>
        <taxon>Archaea</taxon>
        <taxon>Thermoproteota</taxon>
        <taxon>Thermoprotei</taxon>
        <taxon>Desulfurococcales</taxon>
        <taxon>Desulfurococcaceae</taxon>
        <taxon>Ignisphaera</taxon>
    </lineage>
</organism>
<dbReference type="InterPro" id="IPR043129">
    <property type="entry name" value="ATPase_NBD"/>
</dbReference>
<dbReference type="PANTHER" id="PTHR43095">
    <property type="entry name" value="SUGAR KINASE"/>
    <property type="match status" value="1"/>
</dbReference>
<evidence type="ECO:0000259" key="4">
    <source>
        <dbReference type="Pfam" id="PF02782"/>
    </source>
</evidence>
<dbReference type="InterPro" id="IPR050406">
    <property type="entry name" value="FGGY_Carb_Kinase"/>
</dbReference>
<dbReference type="AlphaFoldDB" id="A0ABD4Z782"/>
<dbReference type="RefSeq" id="WP_285274047.1">
    <property type="nucleotide sequence ID" value="NZ_JASNVW010000004.1"/>
</dbReference>
<dbReference type="InterPro" id="IPR018484">
    <property type="entry name" value="FGGY_N"/>
</dbReference>
<accession>A0ABD4Z782</accession>
<dbReference type="InterPro" id="IPR018485">
    <property type="entry name" value="FGGY_C"/>
</dbReference>
<dbReference type="Pfam" id="PF02782">
    <property type="entry name" value="FGGY_C"/>
    <property type="match status" value="1"/>
</dbReference>
<dbReference type="GO" id="GO:0016301">
    <property type="term" value="F:kinase activity"/>
    <property type="evidence" value="ECO:0007669"/>
    <property type="project" value="UniProtKB-KW"/>
</dbReference>